<dbReference type="EMBL" id="QYTV02000005">
    <property type="protein sequence ID" value="RST73790.1"/>
    <property type="molecule type" value="Genomic_DNA"/>
</dbReference>
<dbReference type="InterPro" id="IPR014198">
    <property type="entry name" value="Spore_III_AB"/>
</dbReference>
<accession>A0A429XYH3</accession>
<evidence type="ECO:0000313" key="2">
    <source>
        <dbReference type="Proteomes" id="UP000287156"/>
    </source>
</evidence>
<dbReference type="Pfam" id="PF09548">
    <property type="entry name" value="Spore_III_AB"/>
    <property type="match status" value="1"/>
</dbReference>
<name>A0A429XYH3_9BACI</name>
<sequence>MLKLLGALLIIGTTTWAGFEASSHFTRRPKQVRIIKDSLQALDAEIMYSHTPLREAAKKISLQMPEPAARLYDLFSSKLSRTDVTVKSAWKDSLDEIWNTTDMKDEEYEILIQFGESLGRHDRYTQQKQILLTLTHLDREETEAREKQKKYEKIMKSVGILSGMLFIILLF</sequence>
<dbReference type="OrthoDB" id="1957909at2"/>
<proteinExistence type="predicted"/>
<dbReference type="AlphaFoldDB" id="A0A429XYH3"/>
<dbReference type="Proteomes" id="UP000287156">
    <property type="component" value="Unassembled WGS sequence"/>
</dbReference>
<reference evidence="1" key="1">
    <citation type="submission" date="2018-12" db="EMBL/GenBank/DDBJ databases">
        <authorList>
            <person name="Sun L."/>
            <person name="Chen Z."/>
        </authorList>
    </citation>
    <scope>NUCLEOTIDE SEQUENCE [LARGE SCALE GENOMIC DNA]</scope>
    <source>
        <strain evidence="1">3-2-2</strain>
    </source>
</reference>
<organism evidence="1 2">
    <name type="scientific">Siminovitchia acidinfaciens</name>
    <dbReference type="NCBI Taxonomy" id="2321395"/>
    <lineage>
        <taxon>Bacteria</taxon>
        <taxon>Bacillati</taxon>
        <taxon>Bacillota</taxon>
        <taxon>Bacilli</taxon>
        <taxon>Bacillales</taxon>
        <taxon>Bacillaceae</taxon>
        <taxon>Siminovitchia</taxon>
    </lineage>
</organism>
<protein>
    <submittedName>
        <fullName evidence="1">Stage III sporulation protein SpoAB</fullName>
    </submittedName>
</protein>
<dbReference type="RefSeq" id="WP_126051177.1">
    <property type="nucleotide sequence ID" value="NZ_QYTV02000005.1"/>
</dbReference>
<keyword evidence="2" id="KW-1185">Reference proteome</keyword>
<dbReference type="PIRSF" id="PIRSF021435">
    <property type="entry name" value="SpoIIIAB"/>
    <property type="match status" value="1"/>
</dbReference>
<dbReference type="NCBIfam" id="TIGR02833">
    <property type="entry name" value="spore_III_AB"/>
    <property type="match status" value="1"/>
</dbReference>
<gene>
    <name evidence="1" type="ORF">D4T97_013015</name>
</gene>
<comment type="caution">
    <text evidence="1">The sequence shown here is derived from an EMBL/GenBank/DDBJ whole genome shotgun (WGS) entry which is preliminary data.</text>
</comment>
<evidence type="ECO:0000313" key="1">
    <source>
        <dbReference type="EMBL" id="RST73790.1"/>
    </source>
</evidence>